<protein>
    <submittedName>
        <fullName evidence="2">Uncharacterized protein</fullName>
    </submittedName>
</protein>
<dbReference type="WBParaSite" id="nRc.2.0.1.t42033-RA">
    <property type="protein sequence ID" value="nRc.2.0.1.t42033-RA"/>
    <property type="gene ID" value="nRc.2.0.1.g42033"/>
</dbReference>
<evidence type="ECO:0000313" key="2">
    <source>
        <dbReference type="WBParaSite" id="nRc.2.0.1.t42033-RA"/>
    </source>
</evidence>
<name>A0A915KTD9_ROMCU</name>
<dbReference type="InterPro" id="IPR021109">
    <property type="entry name" value="Peptidase_aspartic_dom_sf"/>
</dbReference>
<reference evidence="2" key="1">
    <citation type="submission" date="2022-11" db="UniProtKB">
        <authorList>
            <consortium name="WormBaseParasite"/>
        </authorList>
    </citation>
    <scope>IDENTIFICATION</scope>
</reference>
<organism evidence="1 2">
    <name type="scientific">Romanomermis culicivorax</name>
    <name type="common">Nematode worm</name>
    <dbReference type="NCBI Taxonomy" id="13658"/>
    <lineage>
        <taxon>Eukaryota</taxon>
        <taxon>Metazoa</taxon>
        <taxon>Ecdysozoa</taxon>
        <taxon>Nematoda</taxon>
        <taxon>Enoplea</taxon>
        <taxon>Dorylaimia</taxon>
        <taxon>Mermithida</taxon>
        <taxon>Mermithoidea</taxon>
        <taxon>Mermithidae</taxon>
        <taxon>Romanomermis</taxon>
    </lineage>
</organism>
<evidence type="ECO:0000313" key="1">
    <source>
        <dbReference type="Proteomes" id="UP000887565"/>
    </source>
</evidence>
<dbReference type="SUPFAM" id="SSF50630">
    <property type="entry name" value="Acid proteases"/>
    <property type="match status" value="1"/>
</dbReference>
<dbReference type="AlphaFoldDB" id="A0A915KTD9"/>
<keyword evidence="1" id="KW-1185">Reference proteome</keyword>
<sequence length="201" mass="22850">MVMMSKEMVSAMPIVSPQIVQWAPTAHMADDPCHIRPSICQINNLTPSMKMFVKKYASTRTFQIPVKIGSVNTYTLIDTDAQCSVMSSGLVKHPFDKQWLSLPIGGKIKVAHRDVVMAHGPVIIIMESAFREHVNKCIILDHHSNNQCIIGTNFLPHPDIRTILNFKDNKNVMPKRNMPLWPKQHAHALCKYKRKTKQNTK</sequence>
<proteinExistence type="predicted"/>
<accession>A0A915KTD9</accession>
<dbReference type="Gene3D" id="2.40.70.10">
    <property type="entry name" value="Acid Proteases"/>
    <property type="match status" value="1"/>
</dbReference>
<dbReference type="Proteomes" id="UP000887565">
    <property type="component" value="Unplaced"/>
</dbReference>